<dbReference type="InterPro" id="IPR039902">
    <property type="entry name" value="CCDC148/CCDC112"/>
</dbReference>
<dbReference type="GeneID" id="19941903"/>
<evidence type="ECO:0000256" key="2">
    <source>
        <dbReference type="SAM" id="MobiDB-lite"/>
    </source>
</evidence>
<keyword evidence="1" id="KW-0175">Coiled coil</keyword>
<dbReference type="InParanoid" id="T0R4C2"/>
<evidence type="ECO:0000256" key="1">
    <source>
        <dbReference type="ARBA" id="ARBA00023054"/>
    </source>
</evidence>
<evidence type="ECO:0000313" key="4">
    <source>
        <dbReference type="Proteomes" id="UP000030762"/>
    </source>
</evidence>
<keyword evidence="4" id="KW-1185">Reference proteome</keyword>
<reference evidence="3 4" key="1">
    <citation type="submission" date="2012-04" db="EMBL/GenBank/DDBJ databases">
        <title>The Genome Sequence of Saprolegnia declina VS20.</title>
        <authorList>
            <consortium name="The Broad Institute Genome Sequencing Platform"/>
            <person name="Russ C."/>
            <person name="Nusbaum C."/>
            <person name="Tyler B."/>
            <person name="van West P."/>
            <person name="Dieguez-Uribeondo J."/>
            <person name="de Bruijn I."/>
            <person name="Tripathy S."/>
            <person name="Jiang R."/>
            <person name="Young S.K."/>
            <person name="Zeng Q."/>
            <person name="Gargeya S."/>
            <person name="Fitzgerald M."/>
            <person name="Haas B."/>
            <person name="Abouelleil A."/>
            <person name="Alvarado L."/>
            <person name="Arachchi H.M."/>
            <person name="Berlin A."/>
            <person name="Chapman S.B."/>
            <person name="Goldberg J."/>
            <person name="Griggs A."/>
            <person name="Gujja S."/>
            <person name="Hansen M."/>
            <person name="Howarth C."/>
            <person name="Imamovic A."/>
            <person name="Larimer J."/>
            <person name="McCowen C."/>
            <person name="Montmayeur A."/>
            <person name="Murphy C."/>
            <person name="Neiman D."/>
            <person name="Pearson M."/>
            <person name="Priest M."/>
            <person name="Roberts A."/>
            <person name="Saif S."/>
            <person name="Shea T."/>
            <person name="Sisk P."/>
            <person name="Sykes S."/>
            <person name="Wortman J."/>
            <person name="Nusbaum C."/>
            <person name="Birren B."/>
        </authorList>
    </citation>
    <scope>NUCLEOTIDE SEQUENCE [LARGE SCALE GENOMIC DNA]</scope>
    <source>
        <strain evidence="3 4">VS20</strain>
    </source>
</reference>
<dbReference type="Proteomes" id="UP000030762">
    <property type="component" value="Unassembled WGS sequence"/>
</dbReference>
<protein>
    <submittedName>
        <fullName evidence="3">Uncharacterized protein</fullName>
    </submittedName>
</protein>
<dbReference type="VEuPathDB" id="FungiDB:SDRG_01176"/>
<feature type="region of interest" description="Disordered" evidence="2">
    <location>
        <begin position="577"/>
        <end position="665"/>
    </location>
</feature>
<dbReference type="PANTHER" id="PTHR21549">
    <property type="entry name" value="MUTATED IN BLADDER CANCER 1"/>
    <property type="match status" value="1"/>
</dbReference>
<sequence>MAAVQAHEFELDLSAVRARNTVLSRTYGRQVLLNKAAHDREGPASARRSSPPTRPLNRAVQTARAAPLSPRRGCPTIESILLQRQLPEAAPPATPSPATFVDSLEVALQAMDAQSVQRRIVASPSRALLVPARKKVGGERTTDAITAWFQRQEYYLRKRRVAESDRATYLATPSLAIKSISIEMLKTLQANDDALQLEGRLLAQKLDGLRRKLQSTAQTIGALRRRGAPLSDVDACREAIEAMEGTLAAFRSNQHGQFDDLVVHEGQLQHNLLRFESKLEGWSNERPIDRPTTGKAPRPAVASAAIDVDTLQDIERVRMLDDLLHETGDACGGWAYDDHAHFVALLHASGLTDADDLVAYFATTTSIDEPTGDDDDSVADEIAHLDQRAAIAGKLGLFKTKCHAKLPFKSTSAVQTHLEWYAQHLSLLQAKKKTIATWRERKKSLERRQATASSHNNERPVARSSRTVTELAARQRKKTLILEWKAAKARQSQRLEPETLTAQASVATLKRIEIKQKVALYKLEKEEEQMRQASLSELMKPLARAPSKEQLMTSAERAVHAAKVRLEKVLANAAATRQAAELPVRPKSSRQLVASASSDVLKPTAASAARAMTPDEVEQQSAARTARVAHRGYIPGADGAAHVKGRSFGHVPSQPRATPEWRKRL</sequence>
<feature type="compositionally biased region" description="Polar residues" evidence="2">
    <location>
        <begin position="589"/>
        <end position="598"/>
    </location>
</feature>
<dbReference type="OrthoDB" id="2152435at2759"/>
<name>T0R4C2_SAPDV</name>
<dbReference type="AlphaFoldDB" id="T0R4C2"/>
<feature type="region of interest" description="Disordered" evidence="2">
    <location>
        <begin position="442"/>
        <end position="469"/>
    </location>
</feature>
<gene>
    <name evidence="3" type="ORF">SDRG_01176</name>
</gene>
<feature type="region of interest" description="Disordered" evidence="2">
    <location>
        <begin position="34"/>
        <end position="70"/>
    </location>
</feature>
<dbReference type="STRING" id="1156394.T0R4C2"/>
<dbReference type="PANTHER" id="PTHR21549:SF0">
    <property type="entry name" value="COILED-COIL DOMAIN-CONTAINING PROTEIN 112"/>
    <property type="match status" value="1"/>
</dbReference>
<accession>T0R4C2</accession>
<dbReference type="EMBL" id="JH767134">
    <property type="protein sequence ID" value="EQC41200.1"/>
    <property type="molecule type" value="Genomic_DNA"/>
</dbReference>
<evidence type="ECO:0000313" key="3">
    <source>
        <dbReference type="EMBL" id="EQC41200.1"/>
    </source>
</evidence>
<organism evidence="3 4">
    <name type="scientific">Saprolegnia diclina (strain VS20)</name>
    <dbReference type="NCBI Taxonomy" id="1156394"/>
    <lineage>
        <taxon>Eukaryota</taxon>
        <taxon>Sar</taxon>
        <taxon>Stramenopiles</taxon>
        <taxon>Oomycota</taxon>
        <taxon>Saprolegniomycetes</taxon>
        <taxon>Saprolegniales</taxon>
        <taxon>Saprolegniaceae</taxon>
        <taxon>Saprolegnia</taxon>
    </lineage>
</organism>
<dbReference type="RefSeq" id="XP_008604914.1">
    <property type="nucleotide sequence ID" value="XM_008606692.1"/>
</dbReference>
<dbReference type="OMA" id="WYLRHLE"/>
<proteinExistence type="predicted"/>